<dbReference type="RefSeq" id="WP_014851863.1">
    <property type="nucleotide sequence ID" value="NZ_DALYPK010000003.1"/>
</dbReference>
<feature type="transmembrane region" description="Helical" evidence="1">
    <location>
        <begin position="105"/>
        <end position="124"/>
    </location>
</feature>
<evidence type="ECO:0000313" key="2">
    <source>
        <dbReference type="EMBL" id="RMH98982.1"/>
    </source>
</evidence>
<evidence type="ECO:0008006" key="4">
    <source>
        <dbReference type="Google" id="ProtNLM"/>
    </source>
</evidence>
<evidence type="ECO:0000256" key="1">
    <source>
        <dbReference type="SAM" id="Phobius"/>
    </source>
</evidence>
<dbReference type="GeneID" id="84610417"/>
<feature type="transmembrane region" description="Helical" evidence="1">
    <location>
        <begin position="32"/>
        <end position="53"/>
    </location>
</feature>
<dbReference type="EMBL" id="RFFL01000012">
    <property type="protein sequence ID" value="RMH98982.1"/>
    <property type="molecule type" value="Genomic_DNA"/>
</dbReference>
<keyword evidence="1" id="KW-1133">Transmembrane helix</keyword>
<protein>
    <recommendedName>
        <fullName evidence="4">MARVEL domain-containing protein</fullName>
    </recommendedName>
</protein>
<keyword evidence="1" id="KW-0472">Membrane</keyword>
<evidence type="ECO:0000313" key="3">
    <source>
        <dbReference type="Proteomes" id="UP000269134"/>
    </source>
</evidence>
<keyword evidence="3" id="KW-1185">Reference proteome</keyword>
<dbReference type="Proteomes" id="UP000269134">
    <property type="component" value="Unassembled WGS sequence"/>
</dbReference>
<comment type="caution">
    <text evidence="2">The sequence shown here is derived from an EMBL/GenBank/DDBJ whole genome shotgun (WGS) entry which is preliminary data.</text>
</comment>
<name>A0ABX9UZR5_9GAMM</name>
<sequence length="130" mass="14497">MYQGKGFRRPELEASETRNIQLFRRLSSKELLLLRVVVLAFLTLLVNVALTMADSGRVELKASRLNFSLSGDTLWAGYVLVAAAASVCVWIFFYNHVSSRVHKLLGEAVCFFFLASWLLAAFLGGDLLPL</sequence>
<proteinExistence type="predicted"/>
<keyword evidence="1" id="KW-0812">Transmembrane</keyword>
<feature type="transmembrane region" description="Helical" evidence="1">
    <location>
        <begin position="73"/>
        <end position="93"/>
    </location>
</feature>
<reference evidence="2 3" key="1">
    <citation type="submission" date="2018-10" db="EMBL/GenBank/DDBJ databases">
        <title>Pseudomonas sp. GL14 genome.</title>
        <authorList>
            <person name="Peng J."/>
            <person name="Liu Z.-P."/>
        </authorList>
    </citation>
    <scope>NUCLEOTIDE SEQUENCE [LARGE SCALE GENOMIC DNA]</scope>
    <source>
        <strain evidence="2 3">GL14</strain>
    </source>
</reference>
<organism evidence="2 3">
    <name type="scientific">Stutzerimonas nitrititolerans</name>
    <dbReference type="NCBI Taxonomy" id="2482751"/>
    <lineage>
        <taxon>Bacteria</taxon>
        <taxon>Pseudomonadati</taxon>
        <taxon>Pseudomonadota</taxon>
        <taxon>Gammaproteobacteria</taxon>
        <taxon>Pseudomonadales</taxon>
        <taxon>Pseudomonadaceae</taxon>
        <taxon>Stutzerimonas</taxon>
    </lineage>
</organism>
<gene>
    <name evidence="2" type="ORF">EA795_15360</name>
</gene>
<accession>A0ABX9UZR5</accession>